<sequence>MLDSRLIFQPRLRGTAVELLITKPFDAARVLADLRFIYADTLRSTRVFGIAVVAVGAGLGGLLLATSGMSGLVLVQLAIALFGIHIALGVSQNLRRAVSDLPATCQQEALLIVTEEGITEEYPAVRSEVLWSAIIRVVETDTGWLLFYGSRHAMSVPKDGLGEDQEAQFRAYLAARTPVTA</sequence>
<evidence type="ECO:0000313" key="4">
    <source>
        <dbReference type="Proteomes" id="UP000293781"/>
    </source>
</evidence>
<feature type="transmembrane region" description="Helical" evidence="1">
    <location>
        <begin position="71"/>
        <end position="90"/>
    </location>
</feature>
<dbReference type="Pfam" id="PF14317">
    <property type="entry name" value="YcxB"/>
    <property type="match status" value="1"/>
</dbReference>
<evidence type="ECO:0000259" key="2">
    <source>
        <dbReference type="Pfam" id="PF14317"/>
    </source>
</evidence>
<keyword evidence="1" id="KW-0472">Membrane</keyword>
<accession>A0A4Q7UJI9</accession>
<name>A0A4Q7UJI9_9ACTN</name>
<comment type="caution">
    <text evidence="3">The sequence shown here is derived from an EMBL/GenBank/DDBJ whole genome shotgun (WGS) entry which is preliminary data.</text>
</comment>
<protein>
    <submittedName>
        <fullName evidence="3">YcxB-like protein</fullName>
    </submittedName>
</protein>
<dbReference type="Proteomes" id="UP000293781">
    <property type="component" value="Unassembled WGS sequence"/>
</dbReference>
<feature type="transmembrane region" description="Helical" evidence="1">
    <location>
        <begin position="47"/>
        <end position="65"/>
    </location>
</feature>
<dbReference type="InterPro" id="IPR025588">
    <property type="entry name" value="YcxB-like_C"/>
</dbReference>
<proteinExistence type="predicted"/>
<evidence type="ECO:0000313" key="3">
    <source>
        <dbReference type="EMBL" id="RZT80658.1"/>
    </source>
</evidence>
<gene>
    <name evidence="3" type="ORF">EV382_3915</name>
</gene>
<keyword evidence="4" id="KW-1185">Reference proteome</keyword>
<dbReference type="AlphaFoldDB" id="A0A4Q7UJI9"/>
<organism evidence="3 4">
    <name type="scientific">Micromonospora violae</name>
    <dbReference type="NCBI Taxonomy" id="1278207"/>
    <lineage>
        <taxon>Bacteria</taxon>
        <taxon>Bacillati</taxon>
        <taxon>Actinomycetota</taxon>
        <taxon>Actinomycetes</taxon>
        <taxon>Micromonosporales</taxon>
        <taxon>Micromonosporaceae</taxon>
        <taxon>Micromonospora</taxon>
    </lineage>
</organism>
<reference evidence="3 4" key="1">
    <citation type="submission" date="2019-02" db="EMBL/GenBank/DDBJ databases">
        <title>Sequencing the genomes of 1000 actinobacteria strains.</title>
        <authorList>
            <person name="Klenk H.-P."/>
        </authorList>
    </citation>
    <scope>NUCLEOTIDE SEQUENCE [LARGE SCALE GENOMIC DNA]</scope>
    <source>
        <strain evidence="3 4">DSM 45888</strain>
    </source>
</reference>
<evidence type="ECO:0000256" key="1">
    <source>
        <dbReference type="SAM" id="Phobius"/>
    </source>
</evidence>
<dbReference type="EMBL" id="SHKK01000001">
    <property type="protein sequence ID" value="RZT80658.1"/>
    <property type="molecule type" value="Genomic_DNA"/>
</dbReference>
<dbReference type="OrthoDB" id="5146071at2"/>
<keyword evidence="1" id="KW-1133">Transmembrane helix</keyword>
<keyword evidence="1" id="KW-0812">Transmembrane</keyword>
<feature type="domain" description="YcxB-like C-terminal" evidence="2">
    <location>
        <begin position="114"/>
        <end position="172"/>
    </location>
</feature>